<keyword evidence="2" id="KW-1185">Reference proteome</keyword>
<evidence type="ECO:0000313" key="2">
    <source>
        <dbReference type="Proteomes" id="UP000621859"/>
    </source>
</evidence>
<gene>
    <name evidence="1" type="ORF">GCM10010971_31320</name>
</gene>
<dbReference type="EMBL" id="BMLY01000005">
    <property type="protein sequence ID" value="GGP27313.1"/>
    <property type="molecule type" value="Genomic_DNA"/>
</dbReference>
<dbReference type="RefSeq" id="WP_188695928.1">
    <property type="nucleotide sequence ID" value="NZ_BMLY01000005.1"/>
</dbReference>
<proteinExistence type="predicted"/>
<evidence type="ECO:0000313" key="1">
    <source>
        <dbReference type="EMBL" id="GGP27313.1"/>
    </source>
</evidence>
<dbReference type="Proteomes" id="UP000621859">
    <property type="component" value="Unassembled WGS sequence"/>
</dbReference>
<comment type="caution">
    <text evidence="1">The sequence shown here is derived from an EMBL/GenBank/DDBJ whole genome shotgun (WGS) entry which is preliminary data.</text>
</comment>
<organism evidence="1 2">
    <name type="scientific">Silvimonas amylolytica</name>
    <dbReference type="NCBI Taxonomy" id="449663"/>
    <lineage>
        <taxon>Bacteria</taxon>
        <taxon>Pseudomonadati</taxon>
        <taxon>Pseudomonadota</taxon>
        <taxon>Betaproteobacteria</taxon>
        <taxon>Neisseriales</taxon>
        <taxon>Chitinibacteraceae</taxon>
        <taxon>Silvimonas</taxon>
    </lineage>
</organism>
<name>A0ABQ2PNW4_9NEIS</name>
<sequence length="81" mass="8765">MATFTPYANEADVLEVAGLTLENRLDRVSVYGNLDLTRDEHGLAAALALREALNEIVTALQAQTLPAHITAARISETDNPF</sequence>
<reference evidence="2" key="1">
    <citation type="journal article" date="2019" name="Int. J. Syst. Evol. Microbiol.">
        <title>The Global Catalogue of Microorganisms (GCM) 10K type strain sequencing project: providing services to taxonomists for standard genome sequencing and annotation.</title>
        <authorList>
            <consortium name="The Broad Institute Genomics Platform"/>
            <consortium name="The Broad Institute Genome Sequencing Center for Infectious Disease"/>
            <person name="Wu L."/>
            <person name="Ma J."/>
        </authorList>
    </citation>
    <scope>NUCLEOTIDE SEQUENCE [LARGE SCALE GENOMIC DNA]</scope>
    <source>
        <strain evidence="2">CGMCC 1.8860</strain>
    </source>
</reference>
<protein>
    <submittedName>
        <fullName evidence="1">Uncharacterized protein</fullName>
    </submittedName>
</protein>
<accession>A0ABQ2PNW4</accession>